<dbReference type="Gene3D" id="3.40.395.10">
    <property type="entry name" value="Adenoviral Proteinase, Chain A"/>
    <property type="match status" value="1"/>
</dbReference>
<feature type="compositionally biased region" description="Acidic residues" evidence="4">
    <location>
        <begin position="593"/>
        <end position="603"/>
    </location>
</feature>
<dbReference type="GO" id="GO:0008234">
    <property type="term" value="F:cysteine-type peptidase activity"/>
    <property type="evidence" value="ECO:0007669"/>
    <property type="project" value="InterPro"/>
</dbReference>
<dbReference type="SUPFAM" id="SSF54001">
    <property type="entry name" value="Cysteine proteinases"/>
    <property type="match status" value="1"/>
</dbReference>
<proteinExistence type="inferred from homology"/>
<comment type="similarity">
    <text evidence="1">Belongs to the peptidase C48 family.</text>
</comment>
<dbReference type="Proteomes" id="UP000518752">
    <property type="component" value="Unassembled WGS sequence"/>
</dbReference>
<evidence type="ECO:0000256" key="3">
    <source>
        <dbReference type="ARBA" id="ARBA00022801"/>
    </source>
</evidence>
<evidence type="ECO:0000256" key="4">
    <source>
        <dbReference type="SAM" id="MobiDB-lite"/>
    </source>
</evidence>
<keyword evidence="7" id="KW-1185">Reference proteome</keyword>
<name>A0A8H5HFC8_9AGAR</name>
<gene>
    <name evidence="6" type="ORF">D9757_008919</name>
</gene>
<keyword evidence="3" id="KW-0378">Hydrolase</keyword>
<organism evidence="6 7">
    <name type="scientific">Collybiopsis confluens</name>
    <dbReference type="NCBI Taxonomy" id="2823264"/>
    <lineage>
        <taxon>Eukaryota</taxon>
        <taxon>Fungi</taxon>
        <taxon>Dikarya</taxon>
        <taxon>Basidiomycota</taxon>
        <taxon>Agaricomycotina</taxon>
        <taxon>Agaricomycetes</taxon>
        <taxon>Agaricomycetidae</taxon>
        <taxon>Agaricales</taxon>
        <taxon>Marasmiineae</taxon>
        <taxon>Omphalotaceae</taxon>
        <taxon>Collybiopsis</taxon>
    </lineage>
</organism>
<comment type="caution">
    <text evidence="6">The sequence shown here is derived from an EMBL/GenBank/DDBJ whole genome shotgun (WGS) entry which is preliminary data.</text>
</comment>
<accession>A0A8H5HFC8</accession>
<dbReference type="AlphaFoldDB" id="A0A8H5HFC8"/>
<evidence type="ECO:0000256" key="2">
    <source>
        <dbReference type="ARBA" id="ARBA00022670"/>
    </source>
</evidence>
<evidence type="ECO:0000313" key="6">
    <source>
        <dbReference type="EMBL" id="KAF5382233.1"/>
    </source>
</evidence>
<dbReference type="GO" id="GO:0006508">
    <property type="term" value="P:proteolysis"/>
    <property type="evidence" value="ECO:0007669"/>
    <property type="project" value="UniProtKB-KW"/>
</dbReference>
<dbReference type="PROSITE" id="PS50600">
    <property type="entry name" value="ULP_PROTEASE"/>
    <property type="match status" value="1"/>
</dbReference>
<dbReference type="GO" id="GO:0019783">
    <property type="term" value="F:ubiquitin-like protein peptidase activity"/>
    <property type="evidence" value="ECO:0007669"/>
    <property type="project" value="UniProtKB-ARBA"/>
</dbReference>
<feature type="domain" description="Ubiquitin-like protease family profile" evidence="5">
    <location>
        <begin position="195"/>
        <end position="388"/>
    </location>
</feature>
<dbReference type="InterPro" id="IPR003653">
    <property type="entry name" value="Peptidase_C48_C"/>
</dbReference>
<feature type="region of interest" description="Disordered" evidence="4">
    <location>
        <begin position="557"/>
        <end position="611"/>
    </location>
</feature>
<evidence type="ECO:0000313" key="7">
    <source>
        <dbReference type="Proteomes" id="UP000518752"/>
    </source>
</evidence>
<dbReference type="OrthoDB" id="3052212at2759"/>
<evidence type="ECO:0000256" key="1">
    <source>
        <dbReference type="ARBA" id="ARBA00005234"/>
    </source>
</evidence>
<dbReference type="EMBL" id="JAACJN010000054">
    <property type="protein sequence ID" value="KAF5382233.1"/>
    <property type="molecule type" value="Genomic_DNA"/>
</dbReference>
<dbReference type="InterPro" id="IPR038765">
    <property type="entry name" value="Papain-like_cys_pep_sf"/>
</dbReference>
<protein>
    <recommendedName>
        <fullName evidence="5">Ubiquitin-like protease family profile domain-containing protein</fullName>
    </recommendedName>
</protein>
<reference evidence="6 7" key="1">
    <citation type="journal article" date="2020" name="ISME J.">
        <title>Uncovering the hidden diversity of litter-decomposition mechanisms in mushroom-forming fungi.</title>
        <authorList>
            <person name="Floudas D."/>
            <person name="Bentzer J."/>
            <person name="Ahren D."/>
            <person name="Johansson T."/>
            <person name="Persson P."/>
            <person name="Tunlid A."/>
        </authorList>
    </citation>
    <scope>NUCLEOTIDE SEQUENCE [LARGE SCALE GENOMIC DNA]</scope>
    <source>
        <strain evidence="6 7">CBS 406.79</strain>
    </source>
</reference>
<sequence>MSTTSVSTRTVYQHILSPSRRKKTHKKCIPVIVPPFGLSRTCTSPLLQQISDSVYCCKQLIPSLSIHHLLTSETIDQIDSIVNSEFPNVASTSSNQFFLDSKLYIKQLGDAARIISVAGSIHAKINSHLKHHDALPSDNVALIDLKTLYERIIEKKLAVENSLWTALDDHPEQTEAKLRDLMAQTYSESFQGKFTHVKFSDFRTLGVGRWLDDKVVNYFVEKWCSNTGTTLGLNLFFATRHLFKPGTCIPKDGYLTADNQARAKAWCSKAAERLGLRTWDSVFIPINEDWLHWFSAHINFRRKKINIYNSLKDRYIENHQKPPLLRKNANLMLMLLWLTETLSSVRGKRVELQDKLGSGWVCDPHFEVHFQPNSYDCGVHMLWHLRHILEFRHITPGHKCRPSHLKFTNNMVGKRLRVQCMVCTAGRYAKKQLKKAQMLAVEQHPKIHPSMSLKMLCSNRVLKSNDPGLSWSTLSSTLLPVKIRRGSVIRFIALLTVGTHQSTFQTFKSTAECLVDKLMNAAKANLNLHLQTSTLVFRKFSQVGKIAIPDMNNDEDEFLKDIGGHHKTTRKRPTPAAEPSGSEGSDGGSDGNNDGDESEGDSEGESKGRGAAKNMGPAYLILLPSLYSFCSLILS</sequence>
<keyword evidence="2" id="KW-0645">Protease</keyword>
<dbReference type="Pfam" id="PF02902">
    <property type="entry name" value="Peptidase_C48"/>
    <property type="match status" value="1"/>
</dbReference>
<evidence type="ECO:0000259" key="5">
    <source>
        <dbReference type="PROSITE" id="PS50600"/>
    </source>
</evidence>